<reference evidence="3" key="2">
    <citation type="submission" date="2019-10" db="EMBL/GenBank/DDBJ databases">
        <title>A de novo genome assembly of a pear dwarfing rootstock.</title>
        <authorList>
            <person name="Wang F."/>
            <person name="Wang J."/>
            <person name="Li S."/>
            <person name="Zhang Y."/>
            <person name="Fang M."/>
            <person name="Ma L."/>
            <person name="Zhao Y."/>
            <person name="Jiang S."/>
        </authorList>
    </citation>
    <scope>NUCLEOTIDE SEQUENCE [LARGE SCALE GENOMIC DNA]</scope>
</reference>
<name>A0A5N5HEC6_9ROSA</name>
<dbReference type="AlphaFoldDB" id="A0A5N5HEC6"/>
<reference evidence="2 3" key="1">
    <citation type="submission" date="2019-09" db="EMBL/GenBank/DDBJ databases">
        <authorList>
            <person name="Ou C."/>
        </authorList>
    </citation>
    <scope>NUCLEOTIDE SEQUENCE [LARGE SCALE GENOMIC DNA]</scope>
    <source>
        <strain evidence="2">S2</strain>
        <tissue evidence="2">Leaf</tissue>
    </source>
</reference>
<evidence type="ECO:0000256" key="1">
    <source>
        <dbReference type="SAM" id="Coils"/>
    </source>
</evidence>
<dbReference type="OrthoDB" id="1677215at2759"/>
<dbReference type="EMBL" id="SMOL01000231">
    <property type="protein sequence ID" value="KAB2621484.1"/>
    <property type="molecule type" value="Genomic_DNA"/>
</dbReference>
<comment type="caution">
    <text evidence="2">The sequence shown here is derived from an EMBL/GenBank/DDBJ whole genome shotgun (WGS) entry which is preliminary data.</text>
</comment>
<organism evidence="2 3">
    <name type="scientific">Pyrus ussuriensis x Pyrus communis</name>
    <dbReference type="NCBI Taxonomy" id="2448454"/>
    <lineage>
        <taxon>Eukaryota</taxon>
        <taxon>Viridiplantae</taxon>
        <taxon>Streptophyta</taxon>
        <taxon>Embryophyta</taxon>
        <taxon>Tracheophyta</taxon>
        <taxon>Spermatophyta</taxon>
        <taxon>Magnoliopsida</taxon>
        <taxon>eudicotyledons</taxon>
        <taxon>Gunneridae</taxon>
        <taxon>Pentapetalae</taxon>
        <taxon>rosids</taxon>
        <taxon>fabids</taxon>
        <taxon>Rosales</taxon>
        <taxon>Rosaceae</taxon>
        <taxon>Amygdaloideae</taxon>
        <taxon>Maleae</taxon>
        <taxon>Pyrus</taxon>
    </lineage>
</organism>
<evidence type="ECO:0000313" key="3">
    <source>
        <dbReference type="Proteomes" id="UP000327157"/>
    </source>
</evidence>
<evidence type="ECO:0000313" key="2">
    <source>
        <dbReference type="EMBL" id="KAB2621484.1"/>
    </source>
</evidence>
<keyword evidence="3" id="KW-1185">Reference proteome</keyword>
<reference evidence="2 3" key="3">
    <citation type="submission" date="2019-11" db="EMBL/GenBank/DDBJ databases">
        <title>A de novo genome assembly of a pear dwarfing rootstock.</title>
        <authorList>
            <person name="Wang F."/>
            <person name="Wang J."/>
            <person name="Li S."/>
            <person name="Zhang Y."/>
            <person name="Fang M."/>
            <person name="Ma L."/>
            <person name="Zhao Y."/>
            <person name="Jiang S."/>
        </authorList>
    </citation>
    <scope>NUCLEOTIDE SEQUENCE [LARGE SCALE GENOMIC DNA]</scope>
    <source>
        <strain evidence="2">S2</strain>
        <tissue evidence="2">Leaf</tissue>
    </source>
</reference>
<feature type="coiled-coil region" evidence="1">
    <location>
        <begin position="42"/>
        <end position="69"/>
    </location>
</feature>
<proteinExistence type="predicted"/>
<gene>
    <name evidence="2" type="ORF">D8674_023666</name>
</gene>
<accession>A0A5N5HEC6</accession>
<sequence length="121" mass="13886">MNTNSMDFGRVIFALIGFSSSLFFFVPNVKSWRTQQVTTEKLRIIGEALKQAERRATRFQERHDRILRQISSFYLINKELEGALADARAAMNEALEFAANLRKLQMKIISSFPSDDQLVAL</sequence>
<protein>
    <submittedName>
        <fullName evidence="2">Uncharacterized protein</fullName>
    </submittedName>
</protein>
<keyword evidence="1" id="KW-0175">Coiled coil</keyword>
<dbReference type="Proteomes" id="UP000327157">
    <property type="component" value="Chromosome 4"/>
</dbReference>